<proteinExistence type="predicted"/>
<organism evidence="2 3">
    <name type="scientific">Capnocytophaga bilenii</name>
    <dbReference type="NCBI Taxonomy" id="2819369"/>
    <lineage>
        <taxon>Bacteria</taxon>
        <taxon>Pseudomonadati</taxon>
        <taxon>Bacteroidota</taxon>
        <taxon>Flavobacteriia</taxon>
        <taxon>Flavobacteriales</taxon>
        <taxon>Flavobacteriaceae</taxon>
        <taxon>Capnocytophaga</taxon>
    </lineage>
</organism>
<feature type="signal peptide" evidence="1">
    <location>
        <begin position="1"/>
        <end position="18"/>
    </location>
</feature>
<comment type="caution">
    <text evidence="2">The sequence shown here is derived from an EMBL/GenBank/DDBJ whole genome shotgun (WGS) entry which is preliminary data.</text>
</comment>
<accession>A0ABS3Q0A4</accession>
<sequence>MKAILTAVIAMLVSVGTAQTVVSNNVLTKRICYVKKDAKGSNNGENWQDALTELSTALEFAKAHQKEFTEKEPLQIWVAGSANYSYSPKVGDGVAIDKATFAMVKNVKIYGGFAGNETALKDRDWYANPTVLSGRVNNAGVAHIGRLITSEGAMGVATLDGFRLKYAAPINGKKGVAIYVANGSPRFENCAITDNLFGSEALIYVKGTERERATPIFINLQVSDNTPKKEDIIGDNVDDNIDQPNNGADGLVMTPWAMENDQYANTQLINATFYNNGGNDLKVAPSASPKIHNTVLLERVDGNFKNIDVQYSMVNGALSGNGNIPVESPAGIFVSLSKDDKYYLRPKRSLINAGNGGLYRSKSDNDFDLAHMPRIMEGTIDIGAYEFYKDYERDCNEIPTPYVETIPYGDACSGGGMRAMLSNYADYDKIKERGATYKVYNHEGKEVPYTGTLIESYSGRIHINQEGDFKLVVSYKSCEKESNLFQIHYNRGAGKPDSPRLKPHPATCDSNSWVEIQNYESKYRYELLKDNRVINTIKNKDLVGLQEGSYELKVYNSGCDNSSSFRIEGREKLEAPIVEPLPAECGKKGGARLTQFDRKLTYQLLLNGKELRKLNSAEFTADAGRYQVVVRNANGCVATSTIFDIGEAKKIPQKPDVWVDAPACGVSGKAIIKNYDRNLTYKLNNGASTELLGSAEIDEAGEYTLLVNNGSCDSEEVHFTVAAAKEGAVAPIVRTTSATCGEIGKAYIEGYDSNLRYRLVALSATGAVVKSSDINGAAIAVAAGSYKVEVRKANGCVATSTTFVIEEAKKIPQKPDVWVDAPACGVSGKAIIKNYDRNLTYKLYNGTVTEKLTSAEINEAGKYTLLVNNGSCDSEEVHFTVAAAKENVTAPKVTTTSATCGEIGKARIDNYNEKLTYQLVALSATGAAVKSSAINTANLSMTAGTYQVVVRNANGCVATSTTFVIEEAKKIPQKPDVWVDAPACGVSGKAIIKGYDHNLIYKLYNGTVTEKLTSAEINEAGKYTLLVNNGSCDSEEVQFVVESAKEGVVAPVVRTTPASCGAQGKAYIDNYNSNLRYQFVALSATGAAVKSSAINTADLSMTAGTYQVVVRNTNGCVATSTTFVIEEAKKIPALPKIDFITEAGCGIANDIRIRDYDKNFSYTLISKSGVRKSINSLHIEATEGTYQLEVSNGDCAVTTSEFHIGKEKVLPAKPELRVLPATCGGVTDVLIKNYDNSLNYELSPAIAGNEILSNGVISATANNYVLIVSNGSCTSQSDPFEIKAQLLPPAVPTIEEEVAATCAAPSLVRISNYDPALQYKLSPAGEILQGGVISATVGRYIVIATNNNGCSANSSIFVINPQKEAPAQPKITVYNASCGTKGSAVIRNYRGDYTYSFTPEATITAGGVISATAGKYQLKVSNGTCEATAVSFEIEAERTIPAQPTVIVTAADCGVAGSARISNYDPQLSYTVLPKREGNVVLANGVISVTAGGSYNVVVSNGYCKKSSELFVVQRANEIPATPIVVTTSATCGEIGKAYIANYDRRYTDKYVLTPSGRVHYDGTIIAGAGNYVLSVNNGSCKVSTAFTIEAEEAMPKAPAIVTTPATCGEAGSAKITNYDSNFTYTLLEGNKSTVLDNAVISVGEGVYRVSVTNAAGCQLISREFSIQAAKVISEKPVVITQAAICGEEGSAYVANYNPIYQYTVFPNGSVDANGSIKASKNIFTYVTAHYKGCSATSEGFTIQPKLNGVEQPEILLIPGGCGAVGFARITNFNPDYEYEVLPTGTITPDGRVMAPPTNTYYRVRAFHNGCAATSENFRLQPSTSEFEKPVLSVAKENCNMGTIAFVKNYNKEFTYTVHPFGGVTKDTGILVFPENSVTHTFSVTVTASNGVCQSTSDAVLIIPERSYQPRVAIVARTCDSEGAAYITNYNPAYRYVFTDPLLSVTDAGVILGAQPELVYAVAVRTPDDCSSKETVFSIRNECENEVPCKIEIFNAVSANNDDANDFFYIKNIECYPSNKVYIFNGQGKVVFEQQNYDNSHRSFRGISNTEGAQLLPSGTYFYILKYTDKRGRETDERGYLYLKGRY</sequence>
<dbReference type="Proteomes" id="UP000681610">
    <property type="component" value="Unassembled WGS sequence"/>
</dbReference>
<keyword evidence="1" id="KW-0732">Signal</keyword>
<gene>
    <name evidence="2" type="ORF">J4N46_11530</name>
</gene>
<dbReference type="SUPFAM" id="SSF51126">
    <property type="entry name" value="Pectin lyase-like"/>
    <property type="match status" value="1"/>
</dbReference>
<dbReference type="EMBL" id="JAGDYP010000011">
    <property type="protein sequence ID" value="MBO1885026.1"/>
    <property type="molecule type" value="Genomic_DNA"/>
</dbReference>
<name>A0ABS3Q0A4_9FLAO</name>
<evidence type="ECO:0000313" key="3">
    <source>
        <dbReference type="Proteomes" id="UP000681610"/>
    </source>
</evidence>
<reference evidence="2 3" key="1">
    <citation type="submission" date="2021-03" db="EMBL/GenBank/DDBJ databases">
        <title>Isolation and description of Capnocytophaga bilenii sp. nov., a novel Capnocytophaga species, isolated from a gingivitis subject.</title>
        <authorList>
            <person name="Antezack A."/>
            <person name="Monnet-Corti V."/>
            <person name="La Scola B."/>
        </authorList>
    </citation>
    <scope>NUCLEOTIDE SEQUENCE [LARGE SCALE GENOMIC DNA]</scope>
    <source>
        <strain evidence="2 3">Marseille-Q4570</strain>
    </source>
</reference>
<protein>
    <submittedName>
        <fullName evidence="2">Gliding motility-associated C-terminal domain-containing protein</fullName>
    </submittedName>
</protein>
<dbReference type="InterPro" id="IPR011050">
    <property type="entry name" value="Pectin_lyase_fold/virulence"/>
</dbReference>
<dbReference type="Pfam" id="PF13585">
    <property type="entry name" value="CHU_C"/>
    <property type="match status" value="1"/>
</dbReference>
<feature type="chain" id="PRO_5046149482" evidence="1">
    <location>
        <begin position="19"/>
        <end position="2087"/>
    </location>
</feature>
<evidence type="ECO:0000313" key="2">
    <source>
        <dbReference type="EMBL" id="MBO1885026.1"/>
    </source>
</evidence>
<evidence type="ECO:0000256" key="1">
    <source>
        <dbReference type="SAM" id="SignalP"/>
    </source>
</evidence>
<keyword evidence="3" id="KW-1185">Reference proteome</keyword>
<dbReference type="RefSeq" id="WP_208059420.1">
    <property type="nucleotide sequence ID" value="NZ_JAGDYP010000011.1"/>
</dbReference>